<comment type="caution">
    <text evidence="1">The sequence shown here is derived from an EMBL/GenBank/DDBJ whole genome shotgun (WGS) entry which is preliminary data.</text>
</comment>
<proteinExistence type="predicted"/>
<evidence type="ECO:0000313" key="1">
    <source>
        <dbReference type="EMBL" id="GIL49126.1"/>
    </source>
</evidence>
<reference evidence="1" key="1">
    <citation type="journal article" date="2021" name="Proc. Natl. Acad. Sci. U.S.A.">
        <title>Three genomes in the algal genus Volvox reveal the fate of a haploid sex-determining region after a transition to homothallism.</title>
        <authorList>
            <person name="Yamamoto K."/>
            <person name="Hamaji T."/>
            <person name="Kawai-Toyooka H."/>
            <person name="Matsuzaki R."/>
            <person name="Takahashi F."/>
            <person name="Nishimura Y."/>
            <person name="Kawachi M."/>
            <person name="Noguchi H."/>
            <person name="Minakuchi Y."/>
            <person name="Umen J.G."/>
            <person name="Toyoda A."/>
            <person name="Nozaki H."/>
        </authorList>
    </citation>
    <scope>NUCLEOTIDE SEQUENCE</scope>
    <source>
        <strain evidence="1">NIES-3780</strain>
    </source>
</reference>
<evidence type="ECO:0000313" key="2">
    <source>
        <dbReference type="Proteomes" id="UP000747399"/>
    </source>
</evidence>
<name>A0A8J4EV21_9CHLO</name>
<sequence length="143" mass="16835">MSYYIKINPLPLQVVHSPLVHSHVVHPQVVHLQVVQYLVLGLMKRRFPIWRKDMSFLPPRTCRNMKQPVLEQNAKSSQLERLESSRSGYVEASLRISCIVETQNRPLVRCATNTHIWQIHAHIHIYPQIYTTHFHKELDVGWL</sequence>
<protein>
    <submittedName>
        <fullName evidence="1">Uncharacterized protein</fullName>
    </submittedName>
</protein>
<accession>A0A8J4EV21</accession>
<gene>
    <name evidence="1" type="ORF">Vafri_5611</name>
</gene>
<keyword evidence="2" id="KW-1185">Reference proteome</keyword>
<dbReference type="EMBL" id="BNCO01000006">
    <property type="protein sequence ID" value="GIL49126.1"/>
    <property type="molecule type" value="Genomic_DNA"/>
</dbReference>
<dbReference type="AlphaFoldDB" id="A0A8J4EV21"/>
<organism evidence="1 2">
    <name type="scientific">Volvox africanus</name>
    <dbReference type="NCBI Taxonomy" id="51714"/>
    <lineage>
        <taxon>Eukaryota</taxon>
        <taxon>Viridiplantae</taxon>
        <taxon>Chlorophyta</taxon>
        <taxon>core chlorophytes</taxon>
        <taxon>Chlorophyceae</taxon>
        <taxon>CS clade</taxon>
        <taxon>Chlamydomonadales</taxon>
        <taxon>Volvocaceae</taxon>
        <taxon>Volvox</taxon>
    </lineage>
</organism>
<dbReference type="Proteomes" id="UP000747399">
    <property type="component" value="Unassembled WGS sequence"/>
</dbReference>